<dbReference type="VEuPathDB" id="TriTrypDB:TcCLB.510667.40"/>
<dbReference type="VEuPathDB" id="TriTrypDB:TcYC6_0069720"/>
<feature type="domain" description="XPG N-terminal" evidence="5">
    <location>
        <begin position="1"/>
        <end position="96"/>
    </location>
</feature>
<dbReference type="PANTHER" id="PTHR11081:SF59">
    <property type="entry name" value="FI23547P1"/>
    <property type="match status" value="1"/>
</dbReference>
<evidence type="ECO:0000256" key="1">
    <source>
        <dbReference type="ARBA" id="ARBA00005283"/>
    </source>
</evidence>
<dbReference type="Pfam" id="PF00752">
    <property type="entry name" value="XPG_N"/>
    <property type="match status" value="1"/>
</dbReference>
<dbReference type="VEuPathDB" id="TriTrypDB:TcCL_NonESM00164"/>
<dbReference type="PRINTS" id="PR00066">
    <property type="entry name" value="XRODRMPGMNTG"/>
</dbReference>
<dbReference type="InterPro" id="IPR019974">
    <property type="entry name" value="XPG_CS"/>
</dbReference>
<dbReference type="EMBL" id="PRFA01000002">
    <property type="protein sequence ID" value="PWV02488.1"/>
    <property type="molecule type" value="Genomic_DNA"/>
</dbReference>
<reference evidence="6 7" key="1">
    <citation type="journal article" date="2018" name="Microb. Genom.">
        <title>Expanding an expanded genome: long-read sequencing of Trypanosoma cruzi.</title>
        <authorList>
            <person name="Berna L."/>
            <person name="Rodriguez M."/>
            <person name="Chiribao M.L."/>
            <person name="Parodi-Talice A."/>
            <person name="Pita S."/>
            <person name="Rijo G."/>
            <person name="Alvarez-Valin F."/>
            <person name="Robello C."/>
        </authorList>
    </citation>
    <scope>NUCLEOTIDE SEQUENCE [LARGE SCALE GENOMIC DNA]</scope>
    <source>
        <strain evidence="6 7">Dm28c</strain>
    </source>
</reference>
<dbReference type="PRINTS" id="PR00853">
    <property type="entry name" value="XPGRADSUPER"/>
</dbReference>
<name>A0A2V2W1I1_TRYCR</name>
<dbReference type="VEuPathDB" id="TriTrypDB:TcG_00610"/>
<dbReference type="Gene3D" id="3.40.50.1010">
    <property type="entry name" value="5'-nuclease"/>
    <property type="match status" value="1"/>
</dbReference>
<dbReference type="InterPro" id="IPR001044">
    <property type="entry name" value="XPG/Rad2_eukaryotes"/>
</dbReference>
<dbReference type="GO" id="GO:0006289">
    <property type="term" value="P:nucleotide-excision repair"/>
    <property type="evidence" value="ECO:0007669"/>
    <property type="project" value="InterPro"/>
</dbReference>
<keyword evidence="2" id="KW-0227">DNA damage</keyword>
<dbReference type="SMART" id="SM00485">
    <property type="entry name" value="XPGN"/>
    <property type="match status" value="1"/>
</dbReference>
<evidence type="ECO:0000256" key="2">
    <source>
        <dbReference type="ARBA" id="ARBA00022763"/>
    </source>
</evidence>
<comment type="caution">
    <text evidence="6">The sequence shown here is derived from an EMBL/GenBank/DDBJ whole genome shotgun (WGS) entry which is preliminary data.</text>
</comment>
<dbReference type="VEuPathDB" id="TriTrypDB:C3747_1g675"/>
<dbReference type="InterPro" id="IPR006085">
    <property type="entry name" value="XPG_DNA_repair_N"/>
</dbReference>
<keyword evidence="3" id="KW-0234">DNA repair</keyword>
<dbReference type="PROSITE" id="PS00841">
    <property type="entry name" value="XPG_1"/>
    <property type="match status" value="1"/>
</dbReference>
<dbReference type="VEuPathDB" id="TriTrypDB:ECC02_001345"/>
<dbReference type="VEuPathDB" id="TriTrypDB:Tc_MARK_4416"/>
<comment type="similarity">
    <text evidence="1">Belongs to the XPG/RAD2 endonuclease family. XPG subfamily.</text>
</comment>
<gene>
    <name evidence="6" type="ORF">C4B63_2g721</name>
</gene>
<evidence type="ECO:0000256" key="3">
    <source>
        <dbReference type="ARBA" id="ARBA00023204"/>
    </source>
</evidence>
<dbReference type="VEuPathDB" id="TriTrypDB:BCY84_14127"/>
<accession>A0A2V2W1I1</accession>
<organism evidence="6 7">
    <name type="scientific">Trypanosoma cruzi</name>
    <dbReference type="NCBI Taxonomy" id="5693"/>
    <lineage>
        <taxon>Eukaryota</taxon>
        <taxon>Discoba</taxon>
        <taxon>Euglenozoa</taxon>
        <taxon>Kinetoplastea</taxon>
        <taxon>Metakinetoplastina</taxon>
        <taxon>Trypanosomatida</taxon>
        <taxon>Trypanosomatidae</taxon>
        <taxon>Trypanosoma</taxon>
        <taxon>Schizotrypanum</taxon>
    </lineage>
</organism>
<dbReference type="VEuPathDB" id="TriTrypDB:TcBrA4_0061730"/>
<dbReference type="InterPro" id="IPR006084">
    <property type="entry name" value="XPG/Rad2"/>
</dbReference>
<dbReference type="VEuPathDB" id="TriTrypDB:C4B63_2g721"/>
<feature type="region of interest" description="Disordered" evidence="4">
    <location>
        <begin position="128"/>
        <end position="147"/>
    </location>
</feature>
<dbReference type="AlphaFoldDB" id="A0A2V2W1I1"/>
<dbReference type="VEuPathDB" id="TriTrypDB:TCSYLVIO_005789"/>
<dbReference type="Proteomes" id="UP000246121">
    <property type="component" value="Unassembled WGS sequence"/>
</dbReference>
<dbReference type="SUPFAM" id="SSF88723">
    <property type="entry name" value="PIN domain-like"/>
    <property type="match status" value="1"/>
</dbReference>
<evidence type="ECO:0000313" key="6">
    <source>
        <dbReference type="EMBL" id="PWV02488.1"/>
    </source>
</evidence>
<dbReference type="GO" id="GO:0005634">
    <property type="term" value="C:nucleus"/>
    <property type="evidence" value="ECO:0007669"/>
    <property type="project" value="InterPro"/>
</dbReference>
<proteinExistence type="inferred from homology"/>
<dbReference type="GO" id="GO:0017108">
    <property type="term" value="F:5'-flap endonuclease activity"/>
    <property type="evidence" value="ECO:0007669"/>
    <property type="project" value="TreeGrafter"/>
</dbReference>
<evidence type="ECO:0000256" key="4">
    <source>
        <dbReference type="SAM" id="MobiDB-lite"/>
    </source>
</evidence>
<evidence type="ECO:0000259" key="5">
    <source>
        <dbReference type="SMART" id="SM00485"/>
    </source>
</evidence>
<sequence>MGVHGLWRLLDTFGEVTQPSDWRGKRVAIDASIWMSQFRAKCTSGENMEQCILEGFFLRILKLLFYGIEPVFVFDGTATDLKSTERRRRAERRAALERSALTRRAQQIVKAQLASGLLNVQALDQKVPVKTAGRPPSPKKETDAGMLQSSSLTNISDTATGCFSTNPRSLLRKRRREIVLEPDAISRTLTDSFLTEAEEWIEKGSAVKCALRPIYFFTLALHSSWVREGSWKTK</sequence>
<dbReference type="PANTHER" id="PTHR11081">
    <property type="entry name" value="FLAP ENDONUCLEASE FAMILY MEMBER"/>
    <property type="match status" value="1"/>
</dbReference>
<dbReference type="VEuPathDB" id="TriTrypDB:TCDM_00128"/>
<evidence type="ECO:0000313" key="7">
    <source>
        <dbReference type="Proteomes" id="UP000246121"/>
    </source>
</evidence>
<protein>
    <submittedName>
        <fullName evidence="6">Putative DNA repair protein RAD2</fullName>
    </submittedName>
</protein>
<dbReference type="VEuPathDB" id="TriTrypDB:TcCLB.507009.120"/>
<dbReference type="GO" id="GO:0003697">
    <property type="term" value="F:single-stranded DNA binding"/>
    <property type="evidence" value="ECO:0007669"/>
    <property type="project" value="InterPro"/>
</dbReference>
<dbReference type="InterPro" id="IPR029060">
    <property type="entry name" value="PIN-like_dom_sf"/>
</dbReference>